<gene>
    <name evidence="1" type="ORF">KIK155_LOCUS10052</name>
    <name evidence="2" type="ORF">TOA249_LOCUS34301</name>
</gene>
<dbReference type="Proteomes" id="UP000663838">
    <property type="component" value="Unassembled WGS sequence"/>
</dbReference>
<dbReference type="EMBL" id="CAJNYV010001449">
    <property type="protein sequence ID" value="CAF3422274.1"/>
    <property type="molecule type" value="Genomic_DNA"/>
</dbReference>
<name>A0A818C2B5_9BILA</name>
<protein>
    <submittedName>
        <fullName evidence="1">Uncharacterized protein</fullName>
    </submittedName>
</protein>
<dbReference type="Pfam" id="PF05139">
    <property type="entry name" value="Erythro_esteras"/>
    <property type="match status" value="1"/>
</dbReference>
<accession>A0A818C2B5</accession>
<evidence type="ECO:0000313" key="1">
    <source>
        <dbReference type="EMBL" id="CAF3422274.1"/>
    </source>
</evidence>
<dbReference type="AlphaFoldDB" id="A0A818C2B5"/>
<dbReference type="InterPro" id="IPR007815">
    <property type="entry name" value="Emycin_Estase"/>
</dbReference>
<comment type="caution">
    <text evidence="1">The sequence shown here is derived from an EMBL/GenBank/DDBJ whole genome shotgun (WGS) entry which is preliminary data.</text>
</comment>
<evidence type="ECO:0000313" key="3">
    <source>
        <dbReference type="Proteomes" id="UP000663865"/>
    </source>
</evidence>
<dbReference type="SUPFAM" id="SSF159501">
    <property type="entry name" value="EreA/ChaN-like"/>
    <property type="match status" value="1"/>
</dbReference>
<dbReference type="GO" id="GO:0046677">
    <property type="term" value="P:response to antibiotic"/>
    <property type="evidence" value="ECO:0007669"/>
    <property type="project" value="InterPro"/>
</dbReference>
<evidence type="ECO:0000313" key="2">
    <source>
        <dbReference type="EMBL" id="CAF4962762.1"/>
    </source>
</evidence>
<feature type="non-terminal residue" evidence="1">
    <location>
        <position position="1"/>
    </location>
</feature>
<dbReference type="Proteomes" id="UP000663865">
    <property type="component" value="Unassembled WGS sequence"/>
</dbReference>
<proteinExistence type="predicted"/>
<sequence length="45" mass="5060">GCTIIACEADWPSAYRVNRWVKGDSTTLNITDANDALKQFTRFPL</sequence>
<reference evidence="1" key="1">
    <citation type="submission" date="2021-02" db="EMBL/GenBank/DDBJ databases">
        <authorList>
            <person name="Nowell W R."/>
        </authorList>
    </citation>
    <scope>NUCLEOTIDE SEQUENCE</scope>
</reference>
<dbReference type="EMBL" id="CAJOBS010017807">
    <property type="protein sequence ID" value="CAF4962762.1"/>
    <property type="molecule type" value="Genomic_DNA"/>
</dbReference>
<dbReference type="Gene3D" id="3.30.1870.10">
    <property type="entry name" value="EreA-like, domain 2"/>
    <property type="match status" value="1"/>
</dbReference>
<organism evidence="1 3">
    <name type="scientific">Rotaria socialis</name>
    <dbReference type="NCBI Taxonomy" id="392032"/>
    <lineage>
        <taxon>Eukaryota</taxon>
        <taxon>Metazoa</taxon>
        <taxon>Spiralia</taxon>
        <taxon>Gnathifera</taxon>
        <taxon>Rotifera</taxon>
        <taxon>Eurotatoria</taxon>
        <taxon>Bdelloidea</taxon>
        <taxon>Philodinida</taxon>
        <taxon>Philodinidae</taxon>
        <taxon>Rotaria</taxon>
    </lineage>
</organism>